<dbReference type="RefSeq" id="WP_111513097.1">
    <property type="nucleotide sequence ID" value="NZ_QFYR01000001.1"/>
</dbReference>
<dbReference type="InterPro" id="IPR042099">
    <property type="entry name" value="ANL_N_sf"/>
</dbReference>
<name>A0A328AST7_9CAUL</name>
<dbReference type="Gene3D" id="3.40.50.12780">
    <property type="entry name" value="N-terminal domain of ligase-like"/>
    <property type="match status" value="1"/>
</dbReference>
<dbReference type="PANTHER" id="PTHR24096:SF420">
    <property type="entry name" value="LONG-CHAIN-FATTY-ACID--COA LIGASE-RELATED"/>
    <property type="match status" value="1"/>
</dbReference>
<dbReference type="InterPro" id="IPR020845">
    <property type="entry name" value="AMP-binding_CS"/>
</dbReference>
<dbReference type="EMBL" id="QFYR01000001">
    <property type="protein sequence ID" value="RAK56746.1"/>
    <property type="molecule type" value="Genomic_DNA"/>
</dbReference>
<evidence type="ECO:0000313" key="3">
    <source>
        <dbReference type="Proteomes" id="UP000249725"/>
    </source>
</evidence>
<dbReference type="InterPro" id="IPR000873">
    <property type="entry name" value="AMP-dep_synth/lig_dom"/>
</dbReference>
<dbReference type="AlphaFoldDB" id="A0A328AST7"/>
<accession>A0A328AST7</accession>
<dbReference type="PROSITE" id="PS00455">
    <property type="entry name" value="AMP_BINDING"/>
    <property type="match status" value="1"/>
</dbReference>
<evidence type="ECO:0000259" key="1">
    <source>
        <dbReference type="Pfam" id="PF00501"/>
    </source>
</evidence>
<dbReference type="SUPFAM" id="SSF56801">
    <property type="entry name" value="Acetyl-CoA synthetase-like"/>
    <property type="match status" value="1"/>
</dbReference>
<feature type="domain" description="AMP-dependent synthetase/ligase" evidence="1">
    <location>
        <begin position="54"/>
        <end position="421"/>
    </location>
</feature>
<dbReference type="Pfam" id="PF00501">
    <property type="entry name" value="AMP-binding"/>
    <property type="match status" value="1"/>
</dbReference>
<dbReference type="Pfam" id="PF23562">
    <property type="entry name" value="AMP-binding_C_3"/>
    <property type="match status" value="1"/>
</dbReference>
<dbReference type="GO" id="GO:0016405">
    <property type="term" value="F:CoA-ligase activity"/>
    <property type="evidence" value="ECO:0007669"/>
    <property type="project" value="TreeGrafter"/>
</dbReference>
<sequence length="592" mass="62543">MDAELHVSAAPMRDPRYAPRRLEVEQHAGGEMVLSNSQPFSTDFQTTSDALAYWARVAPGRTWLAERAGAGWRRVSFAEAFEQVQALAGGLRQLGLTGERPLLILARNGVDHALITYAAMSQAIPAAPVSPQYGLPGAHLSRLSHACKILRPAAVFVEDAALFATGLSAEALAGRPVIAGRNPRPGDIALESLLRASPLAPTARPADHAKYLLTSGSTGHPKAVIVTQANIALNSAQIAACFDDPEPPVMVNAAPWSHSLGANAILHMMLHRGGTLHIDGGQPTAAAFGETLRNLAEVATTYHNMVPAGWMLLVDALERDEALARRFFERVRILQYGGAALGQVVADRIQVVAVRTVGERISFASGYGATETGPTACNVHWPNQRMGLIGLPVPGTAVRLTPRDGKLEFRVKGPQVTPGYLGRPDLSADAFDEEGFYRLGDAARFVDPADPAQGLIYDGRLSENFKLASGSFVSVGDLRIAAVSAIGGAVTDAVVCGEGQSAVGLLLYPSPALEPDAVALAVRAGIERLNAKSKGVGGRVRRALVLPEGPDALAGEITDKGYIAQSLARARRAAAVERLFADPPPPDVMEFP</sequence>
<gene>
    <name evidence="2" type="ORF">DJ018_01875</name>
</gene>
<keyword evidence="3" id="KW-1185">Reference proteome</keyword>
<comment type="caution">
    <text evidence="2">The sequence shown here is derived from an EMBL/GenBank/DDBJ whole genome shotgun (WGS) entry which is preliminary data.</text>
</comment>
<reference evidence="3" key="1">
    <citation type="submission" date="2018-05" db="EMBL/GenBank/DDBJ databases">
        <authorList>
            <person name="Li X."/>
        </authorList>
    </citation>
    <scope>NUCLEOTIDE SEQUENCE [LARGE SCALE GENOMIC DNA]</scope>
    <source>
        <strain evidence="3">YIM 73061</strain>
    </source>
</reference>
<dbReference type="Proteomes" id="UP000249725">
    <property type="component" value="Unassembled WGS sequence"/>
</dbReference>
<dbReference type="OrthoDB" id="9803968at2"/>
<organism evidence="2 3">
    <name type="scientific">Phenylobacterium deserti</name>
    <dbReference type="NCBI Taxonomy" id="1914756"/>
    <lineage>
        <taxon>Bacteria</taxon>
        <taxon>Pseudomonadati</taxon>
        <taxon>Pseudomonadota</taxon>
        <taxon>Alphaproteobacteria</taxon>
        <taxon>Caulobacterales</taxon>
        <taxon>Caulobacteraceae</taxon>
        <taxon>Phenylobacterium</taxon>
    </lineage>
</organism>
<evidence type="ECO:0000313" key="2">
    <source>
        <dbReference type="EMBL" id="RAK56746.1"/>
    </source>
</evidence>
<dbReference type="PANTHER" id="PTHR24096">
    <property type="entry name" value="LONG-CHAIN-FATTY-ACID--COA LIGASE"/>
    <property type="match status" value="1"/>
</dbReference>
<protein>
    <submittedName>
        <fullName evidence="2">Feruloyl-CoA synthase</fullName>
    </submittedName>
</protein>
<proteinExistence type="predicted"/>